<name>A0A2C9UEY8_MANES</name>
<feature type="compositionally biased region" description="Polar residues" evidence="5">
    <location>
        <begin position="436"/>
        <end position="446"/>
    </location>
</feature>
<organism evidence="7 8">
    <name type="scientific">Manihot esculenta</name>
    <name type="common">Cassava</name>
    <name type="synonym">Jatropha manihot</name>
    <dbReference type="NCBI Taxonomy" id="3983"/>
    <lineage>
        <taxon>Eukaryota</taxon>
        <taxon>Viridiplantae</taxon>
        <taxon>Streptophyta</taxon>
        <taxon>Embryophyta</taxon>
        <taxon>Tracheophyta</taxon>
        <taxon>Spermatophyta</taxon>
        <taxon>Magnoliopsida</taxon>
        <taxon>eudicotyledons</taxon>
        <taxon>Gunneridae</taxon>
        <taxon>Pentapetalae</taxon>
        <taxon>rosids</taxon>
        <taxon>fabids</taxon>
        <taxon>Malpighiales</taxon>
        <taxon>Euphorbiaceae</taxon>
        <taxon>Crotonoideae</taxon>
        <taxon>Manihoteae</taxon>
        <taxon>Manihot</taxon>
    </lineage>
</organism>
<feature type="compositionally biased region" description="Polar residues" evidence="5">
    <location>
        <begin position="468"/>
        <end position="477"/>
    </location>
</feature>
<dbReference type="SMART" id="SM00184">
    <property type="entry name" value="RING"/>
    <property type="match status" value="1"/>
</dbReference>
<feature type="compositionally biased region" description="Basic residues" evidence="5">
    <location>
        <begin position="425"/>
        <end position="435"/>
    </location>
</feature>
<dbReference type="GO" id="GO:0008270">
    <property type="term" value="F:zinc ion binding"/>
    <property type="evidence" value="ECO:0007669"/>
    <property type="project" value="UniProtKB-KW"/>
</dbReference>
<evidence type="ECO:0000313" key="7">
    <source>
        <dbReference type="EMBL" id="OAY28221.1"/>
    </source>
</evidence>
<dbReference type="Gramene" id="Manes.15G050712.1.v8.1">
    <property type="protein sequence ID" value="Manes.15G050712.1.v8.1.CDS"/>
    <property type="gene ID" value="Manes.15G050712.v8.1"/>
</dbReference>
<dbReference type="Pfam" id="PF13639">
    <property type="entry name" value="zf-RING_2"/>
    <property type="match status" value="1"/>
</dbReference>
<feature type="compositionally biased region" description="Low complexity" evidence="5">
    <location>
        <begin position="26"/>
        <end position="41"/>
    </location>
</feature>
<feature type="compositionally biased region" description="Polar residues" evidence="5">
    <location>
        <begin position="165"/>
        <end position="187"/>
    </location>
</feature>
<dbReference type="Proteomes" id="UP000091857">
    <property type="component" value="Chromosome 15"/>
</dbReference>
<dbReference type="GO" id="GO:0061630">
    <property type="term" value="F:ubiquitin protein ligase activity"/>
    <property type="evidence" value="ECO:0000318"/>
    <property type="project" value="GO_Central"/>
</dbReference>
<feature type="domain" description="RING-type" evidence="6">
    <location>
        <begin position="716"/>
        <end position="757"/>
    </location>
</feature>
<feature type="compositionally biased region" description="Low complexity" evidence="5">
    <location>
        <begin position="575"/>
        <end position="587"/>
    </location>
</feature>
<evidence type="ECO:0000256" key="1">
    <source>
        <dbReference type="ARBA" id="ARBA00022723"/>
    </source>
</evidence>
<protein>
    <recommendedName>
        <fullName evidence="6">RING-type domain-containing protein</fullName>
    </recommendedName>
</protein>
<feature type="region of interest" description="Disordered" evidence="5">
    <location>
        <begin position="1"/>
        <end position="47"/>
    </location>
</feature>
<feature type="region of interest" description="Disordered" evidence="5">
    <location>
        <begin position="163"/>
        <end position="187"/>
    </location>
</feature>
<evidence type="ECO:0000259" key="6">
    <source>
        <dbReference type="PROSITE" id="PS50089"/>
    </source>
</evidence>
<accession>A0A2C9UEY8</accession>
<comment type="caution">
    <text evidence="7">The sequence shown here is derived from an EMBL/GenBank/DDBJ whole genome shotgun (WGS) entry which is preliminary data.</text>
</comment>
<dbReference type="InterPro" id="IPR013083">
    <property type="entry name" value="Znf_RING/FYVE/PHD"/>
</dbReference>
<keyword evidence="1" id="KW-0479">Metal-binding</keyword>
<dbReference type="PANTHER" id="PTHR45931:SF25">
    <property type="entry name" value="E3 UBIQUITIN-PROTEIN LIGASE RLIM-LIKE ISOFORM X1"/>
    <property type="match status" value="1"/>
</dbReference>
<dbReference type="GO" id="GO:0006511">
    <property type="term" value="P:ubiquitin-dependent protein catabolic process"/>
    <property type="evidence" value="ECO:0000318"/>
    <property type="project" value="GO_Central"/>
</dbReference>
<dbReference type="STRING" id="3983.A0A2C9UEY8"/>
<feature type="region of interest" description="Disordered" evidence="5">
    <location>
        <begin position="554"/>
        <end position="602"/>
    </location>
</feature>
<dbReference type="AlphaFoldDB" id="A0A2C9UEY8"/>
<dbReference type="InterPro" id="IPR001841">
    <property type="entry name" value="Znf_RING"/>
</dbReference>
<keyword evidence="2 4" id="KW-0863">Zinc-finger</keyword>
<evidence type="ECO:0000313" key="8">
    <source>
        <dbReference type="Proteomes" id="UP000091857"/>
    </source>
</evidence>
<gene>
    <name evidence="7" type="ORF">MANES_15G050712v8</name>
</gene>
<dbReference type="PROSITE" id="PS50089">
    <property type="entry name" value="ZF_RING_2"/>
    <property type="match status" value="1"/>
</dbReference>
<keyword evidence="3" id="KW-0862">Zinc</keyword>
<keyword evidence="8" id="KW-1185">Reference proteome</keyword>
<feature type="region of interest" description="Disordered" evidence="5">
    <location>
        <begin position="380"/>
        <end position="510"/>
    </location>
</feature>
<dbReference type="OrthoDB" id="8062037at2759"/>
<dbReference type="Gene3D" id="3.30.40.10">
    <property type="entry name" value="Zinc/RING finger domain, C3HC4 (zinc finger)"/>
    <property type="match status" value="1"/>
</dbReference>
<evidence type="ECO:0000256" key="2">
    <source>
        <dbReference type="ARBA" id="ARBA00022771"/>
    </source>
</evidence>
<reference evidence="8" key="1">
    <citation type="journal article" date="2016" name="Nat. Biotechnol.">
        <title>Sequencing wild and cultivated cassava and related species reveals extensive interspecific hybridization and genetic diversity.</title>
        <authorList>
            <person name="Bredeson J.V."/>
            <person name="Lyons J.B."/>
            <person name="Prochnik S.E."/>
            <person name="Wu G.A."/>
            <person name="Ha C.M."/>
            <person name="Edsinger-Gonzales E."/>
            <person name="Grimwood J."/>
            <person name="Schmutz J."/>
            <person name="Rabbi I.Y."/>
            <person name="Egesi C."/>
            <person name="Nauluvula P."/>
            <person name="Lebot V."/>
            <person name="Ndunguru J."/>
            <person name="Mkamilo G."/>
            <person name="Bart R.S."/>
            <person name="Setter T.L."/>
            <person name="Gleadow R.M."/>
            <person name="Kulakow P."/>
            <person name="Ferguson M.E."/>
            <person name="Rounsley S."/>
            <person name="Rokhsar D.S."/>
        </authorList>
    </citation>
    <scope>NUCLEOTIDE SEQUENCE [LARGE SCALE GENOMIC DNA]</scope>
    <source>
        <strain evidence="8">cv. AM560-2</strain>
    </source>
</reference>
<dbReference type="GO" id="GO:0016020">
    <property type="term" value="C:membrane"/>
    <property type="evidence" value="ECO:0000318"/>
    <property type="project" value="GO_Central"/>
</dbReference>
<feature type="compositionally biased region" description="Low complexity" evidence="5">
    <location>
        <begin position="456"/>
        <end position="467"/>
    </location>
</feature>
<dbReference type="PANTHER" id="PTHR45931">
    <property type="entry name" value="SI:CH211-59O9.10"/>
    <property type="match status" value="1"/>
</dbReference>
<dbReference type="FunFam" id="3.30.40.10:FF:000594">
    <property type="entry name" value="RING/U-box superfamily protein"/>
    <property type="match status" value="1"/>
</dbReference>
<dbReference type="SUPFAM" id="SSF57850">
    <property type="entry name" value="RING/U-box"/>
    <property type="match status" value="1"/>
</dbReference>
<feature type="compositionally biased region" description="Polar residues" evidence="5">
    <location>
        <begin position="403"/>
        <end position="420"/>
    </location>
</feature>
<proteinExistence type="predicted"/>
<feature type="region of interest" description="Disordered" evidence="5">
    <location>
        <begin position="323"/>
        <end position="344"/>
    </location>
</feature>
<evidence type="ECO:0000256" key="5">
    <source>
        <dbReference type="SAM" id="MobiDB-lite"/>
    </source>
</evidence>
<sequence>MEEMDIEQVVDIPDTPDRLTARHINGAKSGKGSNSSAPGPSRTDFRDKECLNQPRARSSENGHLNPQRISVKMDGFVPRNKSITFAPSENSCRSKNAPLFRRGAMAYNSKPETRLSIGTQHVDKGKPESTKIPLRSRVHMEEEAIFDMAFPCRTSKTLQAEETRNVQVPSSGGSNLRFTPMTSSNSCKGKEKIGVNACNGSGLTLNDGKGIGPTGGSQPKIEKQLSASALPVISPRVTGQKRLVRNGCISPHNIATSARKLAESHRVGSTNVEKDHVISMVSDGPSEVDIREIVAEENNCHRAKGKGVVFHPSTSTEHNVKIGHASTSCGTNNKAANETSDSRDSLLGGWRSTLNHTKNIYQMEGEDECFIDEQRRDRVVRRNNGNGNVTKITSDSGDHGEGQTASRPVSGLNQTSQSHHIGNVHSKRQRKHRLTLRNQSDSTTVPDDSEIFFLGSSEESSSSRLSRTLNRQHQSMLEPSYEIDELLPERRNNSSPGLGSMNDDSDSRARQVEADEMLARELQEQLYHEAPVYGGSEIDENIAWVLQQEEDAFRTASSQNRPRLRLRNSATVNASRQPQPQSFQNPSNRRRAQTQVPTGRTSLRNRLLNRSTAALPRARNHSHAALSRASSLQFPLGMDLDMRLDILEALEDAVGEFSDMSMTASHILRVQRDFNENDYEMLLALDENNHQPGAPVNRINSLPESVVQTENFEETCAICLETPTIGETIRHLPCLHKFHKDCIDPWLGRKTSCPVCKSSIT</sequence>
<dbReference type="CDD" id="cd16454">
    <property type="entry name" value="RING-H2_PA-TM-RING"/>
    <property type="match status" value="1"/>
</dbReference>
<evidence type="ECO:0000256" key="4">
    <source>
        <dbReference type="PROSITE-ProRule" id="PRU00175"/>
    </source>
</evidence>
<dbReference type="InterPro" id="IPR051834">
    <property type="entry name" value="RING_finger_E3_ligase"/>
</dbReference>
<evidence type="ECO:0000256" key="3">
    <source>
        <dbReference type="ARBA" id="ARBA00022833"/>
    </source>
</evidence>
<dbReference type="EMBL" id="CM004401">
    <property type="protein sequence ID" value="OAY28221.1"/>
    <property type="molecule type" value="Genomic_DNA"/>
</dbReference>
<feature type="compositionally biased region" description="Polar residues" evidence="5">
    <location>
        <begin position="325"/>
        <end position="339"/>
    </location>
</feature>